<dbReference type="Proteomes" id="UP000595349">
    <property type="component" value="Chromosome"/>
</dbReference>
<keyword evidence="8" id="KW-1185">Reference proteome</keyword>
<feature type="transmembrane region" description="Helical" evidence="5">
    <location>
        <begin position="47"/>
        <end position="69"/>
    </location>
</feature>
<name>A0A7T6ZDK5_9BACI</name>
<feature type="transmembrane region" description="Helical" evidence="5">
    <location>
        <begin position="20"/>
        <end position="41"/>
    </location>
</feature>
<feature type="domain" description="ABC-2 type transporter transmembrane" evidence="6">
    <location>
        <begin position="47"/>
        <end position="223"/>
    </location>
</feature>
<evidence type="ECO:0000256" key="4">
    <source>
        <dbReference type="ARBA" id="ARBA00023136"/>
    </source>
</evidence>
<evidence type="ECO:0000256" key="3">
    <source>
        <dbReference type="ARBA" id="ARBA00022989"/>
    </source>
</evidence>
<dbReference type="GO" id="GO:0016020">
    <property type="term" value="C:membrane"/>
    <property type="evidence" value="ECO:0007669"/>
    <property type="project" value="UniProtKB-SubCell"/>
</dbReference>
<dbReference type="RefSeq" id="WP_200085728.1">
    <property type="nucleotide sequence ID" value="NZ_CP054706.1"/>
</dbReference>
<dbReference type="EMBL" id="CP054706">
    <property type="protein sequence ID" value="QQK81297.1"/>
    <property type="molecule type" value="Genomic_DNA"/>
</dbReference>
<keyword evidence="2 5" id="KW-0812">Transmembrane</keyword>
<feature type="transmembrane region" description="Helical" evidence="5">
    <location>
        <begin position="122"/>
        <end position="144"/>
    </location>
</feature>
<evidence type="ECO:0000256" key="1">
    <source>
        <dbReference type="ARBA" id="ARBA00004141"/>
    </source>
</evidence>
<protein>
    <submittedName>
        <fullName evidence="7">ABC transporter permease</fullName>
    </submittedName>
</protein>
<comment type="subcellular location">
    <subcellularLocation>
        <location evidence="1">Membrane</location>
        <topology evidence="1">Multi-pass membrane protein</topology>
    </subcellularLocation>
</comment>
<dbReference type="AlphaFoldDB" id="A0A7T6ZDK5"/>
<reference evidence="7 8" key="1">
    <citation type="submission" date="2020-06" db="EMBL/GenBank/DDBJ databases">
        <title>Genomic analysis of Salicibibacter sp. NKC21-4.</title>
        <authorList>
            <person name="Oh Y.J."/>
        </authorList>
    </citation>
    <scope>NUCLEOTIDE SEQUENCE [LARGE SCALE GENOMIC DNA]</scope>
    <source>
        <strain evidence="7 8">NKC21-4</strain>
    </source>
</reference>
<feature type="transmembrane region" description="Helical" evidence="5">
    <location>
        <begin position="90"/>
        <end position="116"/>
    </location>
</feature>
<evidence type="ECO:0000256" key="2">
    <source>
        <dbReference type="ARBA" id="ARBA00022692"/>
    </source>
</evidence>
<feature type="transmembrane region" description="Helical" evidence="5">
    <location>
        <begin position="151"/>
        <end position="171"/>
    </location>
</feature>
<evidence type="ECO:0000313" key="7">
    <source>
        <dbReference type="EMBL" id="QQK81297.1"/>
    </source>
</evidence>
<dbReference type="KEGG" id="scib:HUG20_16200"/>
<keyword evidence="3 5" id="KW-1133">Transmembrane helix</keyword>
<evidence type="ECO:0000256" key="5">
    <source>
        <dbReference type="SAM" id="Phobius"/>
    </source>
</evidence>
<organism evidence="7 8">
    <name type="scientific">Salicibibacter cibi</name>
    <dbReference type="NCBI Taxonomy" id="2743001"/>
    <lineage>
        <taxon>Bacteria</taxon>
        <taxon>Bacillati</taxon>
        <taxon>Bacillota</taxon>
        <taxon>Bacilli</taxon>
        <taxon>Bacillales</taxon>
        <taxon>Bacillaceae</taxon>
        <taxon>Salicibibacter</taxon>
    </lineage>
</organism>
<dbReference type="GO" id="GO:0140359">
    <property type="term" value="F:ABC-type transporter activity"/>
    <property type="evidence" value="ECO:0007669"/>
    <property type="project" value="InterPro"/>
</dbReference>
<sequence length="232" mass="26421">MDRSQSLRTIIYKDMWDLRWNGQVIVLLLCQVLIHIGLYNFDVQHVLPSFFVGVIATLLTMYVQGNLIVEESEQGTLRLLQQMKVRPIDIFMAKSLLTLMVSIIVFIVSAVFYGYTLSSICAGILFSLPLLLMFLCLGTILGVISKNTVDVSLYGWPVILIYFVFEGIVGYNTGSEPGILLALPNYHMFHGLQLIEQQEFASAFAQHMYVPIVWALLTVMLTFRMTRKLFKH</sequence>
<dbReference type="InterPro" id="IPR013525">
    <property type="entry name" value="ABC2_TM"/>
</dbReference>
<accession>A0A7T6ZDK5</accession>
<feature type="transmembrane region" description="Helical" evidence="5">
    <location>
        <begin position="208"/>
        <end position="226"/>
    </location>
</feature>
<evidence type="ECO:0000313" key="8">
    <source>
        <dbReference type="Proteomes" id="UP000595349"/>
    </source>
</evidence>
<evidence type="ECO:0000259" key="6">
    <source>
        <dbReference type="Pfam" id="PF12698"/>
    </source>
</evidence>
<proteinExistence type="predicted"/>
<keyword evidence="4 5" id="KW-0472">Membrane</keyword>
<gene>
    <name evidence="7" type="ORF">HUG20_16200</name>
</gene>
<dbReference type="Pfam" id="PF12698">
    <property type="entry name" value="ABC2_membrane_3"/>
    <property type="match status" value="1"/>
</dbReference>